<dbReference type="Pfam" id="PF02221">
    <property type="entry name" value="E1_DerP2_DerF2"/>
    <property type="match status" value="1"/>
</dbReference>
<gene>
    <name evidence="5" type="primary">LOC106161995</name>
</gene>
<dbReference type="SUPFAM" id="SSF63707">
    <property type="entry name" value="Ganglioside M2 (gm2) activator"/>
    <property type="match status" value="1"/>
</dbReference>
<dbReference type="STRING" id="7574.A0A1S3IAU9"/>
<dbReference type="Gene3D" id="2.70.220.10">
    <property type="entry name" value="Ganglioside GM2 activator"/>
    <property type="match status" value="1"/>
</dbReference>
<evidence type="ECO:0000313" key="4">
    <source>
        <dbReference type="Proteomes" id="UP000085678"/>
    </source>
</evidence>
<protein>
    <submittedName>
        <fullName evidence="5">Ganglioside GM2 activator</fullName>
    </submittedName>
</protein>
<evidence type="ECO:0000256" key="1">
    <source>
        <dbReference type="ARBA" id="ARBA00022729"/>
    </source>
</evidence>
<dbReference type="InterPro" id="IPR028996">
    <property type="entry name" value="GM2-AP"/>
</dbReference>
<feature type="signal peptide" evidence="2">
    <location>
        <begin position="1"/>
        <end position="16"/>
    </location>
</feature>
<evidence type="ECO:0000313" key="5">
    <source>
        <dbReference type="RefSeq" id="XP_013394534.1"/>
    </source>
</evidence>
<accession>A0A1S3IAU9</accession>
<feature type="domain" description="MD-2-related lipid-recognition" evidence="3">
    <location>
        <begin position="18"/>
        <end position="175"/>
    </location>
</feature>
<dbReference type="GO" id="GO:0009898">
    <property type="term" value="C:cytoplasmic side of plasma membrane"/>
    <property type="evidence" value="ECO:0007669"/>
    <property type="project" value="TreeGrafter"/>
</dbReference>
<dbReference type="KEGG" id="lak:106161995"/>
<dbReference type="InterPro" id="IPR036846">
    <property type="entry name" value="GM2-AP_sf"/>
</dbReference>
<dbReference type="RefSeq" id="XP_013394534.1">
    <property type="nucleotide sequence ID" value="XM_013539080.1"/>
</dbReference>
<dbReference type="PANTHER" id="PTHR17357">
    <property type="entry name" value="GM2 GANGLIOSIDE ACTIVATOR PROTEIN"/>
    <property type="match status" value="1"/>
</dbReference>
<organism evidence="4 5">
    <name type="scientific">Lingula anatina</name>
    <name type="common">Brachiopod</name>
    <name type="synonym">Lingula unguis</name>
    <dbReference type="NCBI Taxonomy" id="7574"/>
    <lineage>
        <taxon>Eukaryota</taxon>
        <taxon>Metazoa</taxon>
        <taxon>Spiralia</taxon>
        <taxon>Lophotrochozoa</taxon>
        <taxon>Brachiopoda</taxon>
        <taxon>Linguliformea</taxon>
        <taxon>Lingulata</taxon>
        <taxon>Lingulida</taxon>
        <taxon>Linguloidea</taxon>
        <taxon>Lingulidae</taxon>
        <taxon>Lingula</taxon>
    </lineage>
</organism>
<keyword evidence="4" id="KW-1185">Reference proteome</keyword>
<dbReference type="GO" id="GO:0006689">
    <property type="term" value="P:ganglioside catabolic process"/>
    <property type="evidence" value="ECO:0007669"/>
    <property type="project" value="InterPro"/>
</dbReference>
<dbReference type="OMA" id="NEIGCVE"/>
<evidence type="ECO:0000259" key="3">
    <source>
        <dbReference type="Pfam" id="PF02221"/>
    </source>
</evidence>
<keyword evidence="1 2" id="KW-0732">Signal</keyword>
<evidence type="ECO:0000256" key="2">
    <source>
        <dbReference type="SAM" id="SignalP"/>
    </source>
</evidence>
<sequence length="177" mass="19434">MKVLLCFLALVAGCMAGFEFKDCSGGKPGFRFETFKPTRHPVPVPGTFGVSFDADVTKTINGPLKVKLELQRKVTFFWVPIPCLFGYGSCTYDGICDWAAQWKAPSKCPPELANHNIPCTCPYPKGRISMNNQQFTVGALPTGLGWLADGTYWGKIKMLEQNGNEIGCVELTVEIDS</sequence>
<dbReference type="GO" id="GO:0005319">
    <property type="term" value="F:lipid transporter activity"/>
    <property type="evidence" value="ECO:0007669"/>
    <property type="project" value="TreeGrafter"/>
</dbReference>
<dbReference type="GeneID" id="106161995"/>
<proteinExistence type="predicted"/>
<dbReference type="PANTHER" id="PTHR17357:SF0">
    <property type="entry name" value="GANGLIOSIDE GM2 ACTIVATOR"/>
    <property type="match status" value="1"/>
</dbReference>
<dbReference type="OrthoDB" id="6409159at2759"/>
<dbReference type="Proteomes" id="UP000085678">
    <property type="component" value="Unplaced"/>
</dbReference>
<dbReference type="InParanoid" id="A0A1S3IAU9"/>
<dbReference type="AlphaFoldDB" id="A0A1S3IAU9"/>
<reference evidence="5" key="1">
    <citation type="submission" date="2025-08" db="UniProtKB">
        <authorList>
            <consortium name="RefSeq"/>
        </authorList>
    </citation>
    <scope>IDENTIFICATION</scope>
    <source>
        <tissue evidence="5">Gonads</tissue>
    </source>
</reference>
<dbReference type="InterPro" id="IPR003172">
    <property type="entry name" value="ML_dom"/>
</dbReference>
<dbReference type="GO" id="GO:0008047">
    <property type="term" value="F:enzyme activator activity"/>
    <property type="evidence" value="ECO:0007669"/>
    <property type="project" value="InterPro"/>
</dbReference>
<feature type="chain" id="PRO_5010237330" evidence="2">
    <location>
        <begin position="17"/>
        <end position="177"/>
    </location>
</feature>
<name>A0A1S3IAU9_LINAN</name>